<feature type="binding site" evidence="14">
    <location>
        <position position="172"/>
    </location>
    <ligand>
        <name>Na(+)</name>
        <dbReference type="ChEBI" id="CHEBI:29101"/>
    </ligand>
</feature>
<comment type="caution">
    <text evidence="15">The sequence shown here is derived from an EMBL/GenBank/DDBJ whole genome shotgun (WGS) entry which is preliminary data.</text>
</comment>
<dbReference type="FunFam" id="3.60.20.10:FF:000002">
    <property type="entry name" value="ATP-dependent protease subunit HslV"/>
    <property type="match status" value="1"/>
</dbReference>
<keyword evidence="7 14" id="KW-0479">Metal-binding</keyword>
<organism evidence="15 16">
    <name type="scientific">Longibacter salinarum</name>
    <dbReference type="NCBI Taxonomy" id="1850348"/>
    <lineage>
        <taxon>Bacteria</taxon>
        <taxon>Pseudomonadati</taxon>
        <taxon>Rhodothermota</taxon>
        <taxon>Rhodothermia</taxon>
        <taxon>Rhodothermales</taxon>
        <taxon>Salisaetaceae</taxon>
        <taxon>Longibacter</taxon>
    </lineage>
</organism>
<dbReference type="GO" id="GO:0051603">
    <property type="term" value="P:proteolysis involved in protein catabolic process"/>
    <property type="evidence" value="ECO:0007669"/>
    <property type="project" value="InterPro"/>
</dbReference>
<evidence type="ECO:0000256" key="12">
    <source>
        <dbReference type="ARBA" id="ARBA00066335"/>
    </source>
</evidence>
<dbReference type="OrthoDB" id="9804884at2"/>
<dbReference type="EC" id="3.4.25.2" evidence="12 14"/>
<evidence type="ECO:0000256" key="2">
    <source>
        <dbReference type="ARBA" id="ARBA00006053"/>
    </source>
</evidence>
<dbReference type="GO" id="GO:0046872">
    <property type="term" value="F:metal ion binding"/>
    <property type="evidence" value="ECO:0007669"/>
    <property type="project" value="UniProtKB-KW"/>
</dbReference>
<dbReference type="InterPro" id="IPR023333">
    <property type="entry name" value="Proteasome_suB-type"/>
</dbReference>
<feature type="active site" evidence="14">
    <location>
        <position position="10"/>
    </location>
</feature>
<evidence type="ECO:0000256" key="14">
    <source>
        <dbReference type="HAMAP-Rule" id="MF_00248"/>
    </source>
</evidence>
<evidence type="ECO:0000256" key="5">
    <source>
        <dbReference type="ARBA" id="ARBA00022670"/>
    </source>
</evidence>
<keyword evidence="3 14" id="KW-0963">Cytoplasm</keyword>
<evidence type="ECO:0000313" key="15">
    <source>
        <dbReference type="EMBL" id="PEN14768.1"/>
    </source>
</evidence>
<accession>A0A2A8D299</accession>
<evidence type="ECO:0000313" key="16">
    <source>
        <dbReference type="Proteomes" id="UP000220102"/>
    </source>
</evidence>
<gene>
    <name evidence="14" type="primary">hslV</name>
    <name evidence="15" type="ORF">CRI94_00270</name>
</gene>
<comment type="similarity">
    <text evidence="2 14">Belongs to the peptidase T1B family. HslV subfamily.</text>
</comment>
<evidence type="ECO:0000256" key="8">
    <source>
        <dbReference type="ARBA" id="ARBA00022801"/>
    </source>
</evidence>
<reference evidence="15 16" key="1">
    <citation type="submission" date="2017-10" db="EMBL/GenBank/DDBJ databases">
        <title>Draft genome of Longibacter Salinarum.</title>
        <authorList>
            <person name="Goh K.M."/>
            <person name="Shamsir M.S."/>
            <person name="Lim S.W."/>
        </authorList>
    </citation>
    <scope>NUCLEOTIDE SEQUENCE [LARGE SCALE GENOMIC DNA]</scope>
    <source>
        <strain evidence="15 16">KCTC 52045</strain>
    </source>
</reference>
<comment type="subcellular location">
    <subcellularLocation>
        <location evidence="1 14">Cytoplasm</location>
    </subcellularLocation>
</comment>
<comment type="function">
    <text evidence="14">Protease subunit of a proteasome-like degradation complex believed to be a general protein degrading machinery.</text>
</comment>
<name>A0A2A8D299_9BACT</name>
<dbReference type="HAMAP" id="MF_00248">
    <property type="entry name" value="HslV"/>
    <property type="match status" value="1"/>
</dbReference>
<evidence type="ECO:0000256" key="3">
    <source>
        <dbReference type="ARBA" id="ARBA00022490"/>
    </source>
</evidence>
<dbReference type="PIRSF" id="PIRSF039093">
    <property type="entry name" value="HslV"/>
    <property type="match status" value="1"/>
</dbReference>
<dbReference type="CDD" id="cd01913">
    <property type="entry name" value="protease_HslV"/>
    <property type="match status" value="1"/>
</dbReference>
<feature type="binding site" evidence="14">
    <location>
        <position position="166"/>
    </location>
    <ligand>
        <name>Na(+)</name>
        <dbReference type="ChEBI" id="CHEBI:29101"/>
    </ligand>
</feature>
<keyword evidence="9 14" id="KW-0915">Sodium</keyword>
<keyword evidence="5 14" id="KW-0645">Protease</keyword>
<sequence>MADHSALHATTVLGVRHNGTIALGSDGQATMGDTVMKHKAEKVRSLYDDKILAGFAGSTADAFTLFERFEEKLQEYGGNLTRSAVELAKEWRTDRYLRKLEALLAVVSSERMLLISGSGDVIEPDDDILAIGSGGPYALAATRALKKHATDLTAREIIEQGLNIAADICIYTNHNLTIMEIEEAHEA</sequence>
<dbReference type="GO" id="GO:0009376">
    <property type="term" value="C:HslUV protease complex"/>
    <property type="evidence" value="ECO:0007669"/>
    <property type="project" value="UniProtKB-UniRule"/>
</dbReference>
<evidence type="ECO:0000256" key="7">
    <source>
        <dbReference type="ARBA" id="ARBA00022723"/>
    </source>
</evidence>
<dbReference type="NCBIfam" id="NF003964">
    <property type="entry name" value="PRK05456.1"/>
    <property type="match status" value="1"/>
</dbReference>
<evidence type="ECO:0000256" key="10">
    <source>
        <dbReference type="ARBA" id="ARBA00052385"/>
    </source>
</evidence>
<keyword evidence="4 14" id="KW-0021">Allosteric enzyme</keyword>
<dbReference type="Pfam" id="PF00227">
    <property type="entry name" value="Proteasome"/>
    <property type="match status" value="1"/>
</dbReference>
<dbReference type="SUPFAM" id="SSF56235">
    <property type="entry name" value="N-terminal nucleophile aminohydrolases (Ntn hydrolases)"/>
    <property type="match status" value="1"/>
</dbReference>
<dbReference type="GO" id="GO:0005839">
    <property type="term" value="C:proteasome core complex"/>
    <property type="evidence" value="ECO:0007669"/>
    <property type="project" value="InterPro"/>
</dbReference>
<dbReference type="PANTHER" id="PTHR32194:SF0">
    <property type="entry name" value="ATP-DEPENDENT PROTEASE SUBUNIT HSLV"/>
    <property type="match status" value="1"/>
</dbReference>
<dbReference type="InterPro" id="IPR022281">
    <property type="entry name" value="ATP-dep_Prtase_HsIV_su"/>
</dbReference>
<dbReference type="NCBIfam" id="TIGR03692">
    <property type="entry name" value="ATP_dep_HslV"/>
    <property type="match status" value="1"/>
</dbReference>
<dbReference type="Proteomes" id="UP000220102">
    <property type="component" value="Unassembled WGS sequence"/>
</dbReference>
<feature type="binding site" evidence="14">
    <location>
        <position position="169"/>
    </location>
    <ligand>
        <name>Na(+)</name>
        <dbReference type="ChEBI" id="CHEBI:29101"/>
    </ligand>
</feature>
<comment type="subunit">
    <text evidence="11 14">A double ring-shaped homohexamer of HslV is capped on each side by a ring-shaped HslU homohexamer. The assembly of the HslU/HslV complex is dependent on binding of ATP.</text>
</comment>
<evidence type="ECO:0000256" key="4">
    <source>
        <dbReference type="ARBA" id="ARBA00022533"/>
    </source>
</evidence>
<dbReference type="EMBL" id="PDEQ01000001">
    <property type="protein sequence ID" value="PEN14768.1"/>
    <property type="molecule type" value="Genomic_DNA"/>
</dbReference>
<keyword evidence="8 14" id="KW-0378">Hydrolase</keyword>
<dbReference type="InterPro" id="IPR029055">
    <property type="entry name" value="Ntn_hydrolases_N"/>
</dbReference>
<dbReference type="Gene3D" id="3.60.20.10">
    <property type="entry name" value="Glutamine Phosphoribosylpyrophosphate, subunit 1, domain 1"/>
    <property type="match status" value="1"/>
</dbReference>
<keyword evidence="16" id="KW-1185">Reference proteome</keyword>
<dbReference type="PANTHER" id="PTHR32194">
    <property type="entry name" value="METALLOPROTEASE TLDD"/>
    <property type="match status" value="1"/>
</dbReference>
<dbReference type="GO" id="GO:0004298">
    <property type="term" value="F:threonine-type endopeptidase activity"/>
    <property type="evidence" value="ECO:0007669"/>
    <property type="project" value="UniProtKB-KW"/>
</dbReference>
<evidence type="ECO:0000256" key="11">
    <source>
        <dbReference type="ARBA" id="ARBA00064434"/>
    </source>
</evidence>
<keyword evidence="6 14" id="KW-0888">Threonine protease</keyword>
<dbReference type="PROSITE" id="PS51476">
    <property type="entry name" value="PROTEASOME_BETA_2"/>
    <property type="match status" value="1"/>
</dbReference>
<dbReference type="InterPro" id="IPR001353">
    <property type="entry name" value="Proteasome_sua/b"/>
</dbReference>
<evidence type="ECO:0000256" key="13">
    <source>
        <dbReference type="ARBA" id="ARBA00074399"/>
    </source>
</evidence>
<dbReference type="AlphaFoldDB" id="A0A2A8D299"/>
<proteinExistence type="inferred from homology"/>
<comment type="activity regulation">
    <text evidence="14">Allosterically activated by HslU binding.</text>
</comment>
<protein>
    <recommendedName>
        <fullName evidence="13 14">ATP-dependent protease subunit HslV</fullName>
        <ecNumber evidence="12 14">3.4.25.2</ecNumber>
    </recommendedName>
</protein>
<dbReference type="RefSeq" id="WP_098073661.1">
    <property type="nucleotide sequence ID" value="NZ_PDEQ01000001.1"/>
</dbReference>
<evidence type="ECO:0000256" key="6">
    <source>
        <dbReference type="ARBA" id="ARBA00022698"/>
    </source>
</evidence>
<evidence type="ECO:0000256" key="1">
    <source>
        <dbReference type="ARBA" id="ARBA00004496"/>
    </source>
</evidence>
<comment type="catalytic activity">
    <reaction evidence="10 14">
        <text>ATP-dependent cleavage of peptide bonds with broad specificity.</text>
        <dbReference type="EC" id="3.4.25.2"/>
    </reaction>
</comment>
<evidence type="ECO:0000256" key="9">
    <source>
        <dbReference type="ARBA" id="ARBA00023053"/>
    </source>
</evidence>